<protein>
    <submittedName>
        <fullName evidence="2">Uncharacterized protein</fullName>
    </submittedName>
</protein>
<evidence type="ECO:0000313" key="3">
    <source>
        <dbReference type="Proteomes" id="UP000095767"/>
    </source>
</evidence>
<feature type="region of interest" description="Disordered" evidence="1">
    <location>
        <begin position="101"/>
        <end position="186"/>
    </location>
</feature>
<dbReference type="PANTHER" id="PTHR33593">
    <property type="entry name" value="DUF1442 FAMILY PROTEIN"/>
    <property type="match status" value="1"/>
</dbReference>
<dbReference type="AlphaFoldDB" id="A0A1E5VCG8"/>
<evidence type="ECO:0000256" key="1">
    <source>
        <dbReference type="SAM" id="MobiDB-lite"/>
    </source>
</evidence>
<accession>A0A1E5VCG8</accession>
<name>A0A1E5VCG8_9POAL</name>
<proteinExistence type="predicted"/>
<organism evidence="2 3">
    <name type="scientific">Dichanthelium oligosanthes</name>
    <dbReference type="NCBI Taxonomy" id="888268"/>
    <lineage>
        <taxon>Eukaryota</taxon>
        <taxon>Viridiplantae</taxon>
        <taxon>Streptophyta</taxon>
        <taxon>Embryophyta</taxon>
        <taxon>Tracheophyta</taxon>
        <taxon>Spermatophyta</taxon>
        <taxon>Magnoliopsida</taxon>
        <taxon>Liliopsida</taxon>
        <taxon>Poales</taxon>
        <taxon>Poaceae</taxon>
        <taxon>PACMAD clade</taxon>
        <taxon>Panicoideae</taxon>
        <taxon>Panicodae</taxon>
        <taxon>Paniceae</taxon>
        <taxon>Dichantheliinae</taxon>
        <taxon>Dichanthelium</taxon>
    </lineage>
</organism>
<dbReference type="OrthoDB" id="685237at2759"/>
<dbReference type="InterPro" id="IPR009902">
    <property type="entry name" value="DUF1442"/>
</dbReference>
<keyword evidence="3" id="KW-1185">Reference proteome</keyword>
<feature type="compositionally biased region" description="Gly residues" evidence="1">
    <location>
        <begin position="147"/>
        <end position="176"/>
    </location>
</feature>
<gene>
    <name evidence="2" type="ORF">BAE44_0016151</name>
</gene>
<evidence type="ECO:0000313" key="2">
    <source>
        <dbReference type="EMBL" id="OEL22830.1"/>
    </source>
</evidence>
<dbReference type="EMBL" id="LWDX02044375">
    <property type="protein sequence ID" value="OEL22830.1"/>
    <property type="molecule type" value="Genomic_DNA"/>
</dbReference>
<feature type="non-terminal residue" evidence="2">
    <location>
        <position position="1"/>
    </location>
</feature>
<dbReference type="Proteomes" id="UP000095767">
    <property type="component" value="Unassembled WGS sequence"/>
</dbReference>
<comment type="caution">
    <text evidence="2">The sequence shown here is derived from an EMBL/GenBank/DDBJ whole genome shotgun (WGS) entry which is preliminary data.</text>
</comment>
<dbReference type="PANTHER" id="PTHR33593:SF2">
    <property type="entry name" value="ANKYRIN REPEAT_KH DOMAIN PROTEIN (DUF1442)"/>
    <property type="match status" value="1"/>
</dbReference>
<dbReference type="Pfam" id="PF07279">
    <property type="entry name" value="DUF1442"/>
    <property type="match status" value="1"/>
</dbReference>
<sequence length="186" mass="18473">LALAGAARSTGGRYACVLPAEGDSAPTAAAYAGVCPQEDAGAEPSPSPTVVASDANEAMARLEGVDLLVINALRHDAAAVLRAARPVTRGMVVVCQSPRRREAVRRHGVHGRRDQGRALHLPSHRRRPEASAAGQASGGARRRSGGAASGGGATRGASSGGARRGASSGGGGGSAGGAAREKACRR</sequence>
<feature type="compositionally biased region" description="Low complexity" evidence="1">
    <location>
        <begin position="130"/>
        <end position="139"/>
    </location>
</feature>
<reference evidence="2 3" key="1">
    <citation type="submission" date="2016-09" db="EMBL/GenBank/DDBJ databases">
        <title>The draft genome of Dichanthelium oligosanthes: A C3 panicoid grass species.</title>
        <authorList>
            <person name="Studer A.J."/>
            <person name="Schnable J.C."/>
            <person name="Brutnell T.P."/>
        </authorList>
    </citation>
    <scope>NUCLEOTIDE SEQUENCE [LARGE SCALE GENOMIC DNA]</scope>
    <source>
        <strain evidence="3">cv. Kellogg 1175</strain>
        <tissue evidence="2">Leaf</tissue>
    </source>
</reference>